<protein>
    <submittedName>
        <fullName evidence="8">SusD family protein</fullName>
    </submittedName>
</protein>
<comment type="similarity">
    <text evidence="2">Belongs to the SusD family.</text>
</comment>
<dbReference type="Gene3D" id="1.25.40.390">
    <property type="match status" value="1"/>
</dbReference>
<dbReference type="SUPFAM" id="SSF48452">
    <property type="entry name" value="TPR-like"/>
    <property type="match status" value="1"/>
</dbReference>
<feature type="domain" description="RagB/SusD" evidence="6">
    <location>
        <begin position="340"/>
        <end position="454"/>
    </location>
</feature>
<keyword evidence="4" id="KW-0472">Membrane</keyword>
<keyword evidence="3" id="KW-0732">Signal</keyword>
<evidence type="ECO:0000256" key="2">
    <source>
        <dbReference type="ARBA" id="ARBA00006275"/>
    </source>
</evidence>
<keyword evidence="5" id="KW-0998">Cell outer membrane</keyword>
<evidence type="ECO:0000259" key="7">
    <source>
        <dbReference type="Pfam" id="PF14322"/>
    </source>
</evidence>
<accession>A0A1H4G6D4</accession>
<evidence type="ECO:0000256" key="4">
    <source>
        <dbReference type="ARBA" id="ARBA00023136"/>
    </source>
</evidence>
<dbReference type="EMBL" id="FNRA01000009">
    <property type="protein sequence ID" value="SEB04997.1"/>
    <property type="molecule type" value="Genomic_DNA"/>
</dbReference>
<dbReference type="AlphaFoldDB" id="A0A1H4G6D4"/>
<dbReference type="Proteomes" id="UP000198850">
    <property type="component" value="Unassembled WGS sequence"/>
</dbReference>
<gene>
    <name evidence="8" type="ORF">SAMN05443550_10960</name>
</gene>
<dbReference type="InterPro" id="IPR011990">
    <property type="entry name" value="TPR-like_helical_dom_sf"/>
</dbReference>
<sequence>MNNVMKNLLLSEYLLILFLIVLFLVTGCAKYLDAVPDKSLAVPNSVADYQALLENEIMFTDMPALAEIGTDDIYLPDALWAGQPIFVRDAYHWSKDLNEGVTSLNWNNPYKKIYYANLVLDGVDKLKNKHNATDIQVLKGWALFCRAHAFYDLQEIFGQPYRPASANNDLGIPLRLNTDLQEKTPRATVETTFQQIVKDLEQAIPLLPDGVSKTDRSKPGKPAAYALLARVCLTMQNYDRAVLNADRCLLYDNQLVDYNTLNATVRAPFSPLIDEVIYNAVQISYSTRSWQIGQDFYQLYAADDLRKTLFFTVDPVAKTVVFKGFYNAVLAGFDGLATDEVYLIKAECEARLGHDAIALDALNTLLLKRFKTGEYVPYSTGSVSDVLSLILLERRKECLFRNLRWSDLRRLNQDVRFAKTLTRMVDGQRYQLPPNNPRYTLPIPDDEIRANKIQQNIR</sequence>
<comment type="subcellular location">
    <subcellularLocation>
        <location evidence="1">Cell outer membrane</location>
    </subcellularLocation>
</comment>
<feature type="domain" description="SusD-like N-terminal" evidence="7">
    <location>
        <begin position="30"/>
        <end position="233"/>
    </location>
</feature>
<organism evidence="8 9">
    <name type="scientific">Pedobacter hartonius</name>
    <dbReference type="NCBI Taxonomy" id="425514"/>
    <lineage>
        <taxon>Bacteria</taxon>
        <taxon>Pseudomonadati</taxon>
        <taxon>Bacteroidota</taxon>
        <taxon>Sphingobacteriia</taxon>
        <taxon>Sphingobacteriales</taxon>
        <taxon>Sphingobacteriaceae</taxon>
        <taxon>Pedobacter</taxon>
    </lineage>
</organism>
<keyword evidence="9" id="KW-1185">Reference proteome</keyword>
<dbReference type="STRING" id="425514.SAMN05443550_10960"/>
<dbReference type="Pfam" id="PF14322">
    <property type="entry name" value="SusD-like_3"/>
    <property type="match status" value="1"/>
</dbReference>
<dbReference type="OrthoDB" id="653598at2"/>
<evidence type="ECO:0000313" key="8">
    <source>
        <dbReference type="EMBL" id="SEB04997.1"/>
    </source>
</evidence>
<dbReference type="InterPro" id="IPR033985">
    <property type="entry name" value="SusD-like_N"/>
</dbReference>
<dbReference type="GO" id="GO:0009279">
    <property type="term" value="C:cell outer membrane"/>
    <property type="evidence" value="ECO:0007669"/>
    <property type="project" value="UniProtKB-SubCell"/>
</dbReference>
<dbReference type="Pfam" id="PF07980">
    <property type="entry name" value="SusD_RagB"/>
    <property type="match status" value="1"/>
</dbReference>
<evidence type="ECO:0000256" key="1">
    <source>
        <dbReference type="ARBA" id="ARBA00004442"/>
    </source>
</evidence>
<reference evidence="8 9" key="1">
    <citation type="submission" date="2016-10" db="EMBL/GenBank/DDBJ databases">
        <authorList>
            <person name="de Groot N.N."/>
        </authorList>
    </citation>
    <scope>NUCLEOTIDE SEQUENCE [LARGE SCALE GENOMIC DNA]</scope>
    <source>
        <strain evidence="8 9">DSM 19033</strain>
    </source>
</reference>
<evidence type="ECO:0000259" key="6">
    <source>
        <dbReference type="Pfam" id="PF07980"/>
    </source>
</evidence>
<evidence type="ECO:0000256" key="5">
    <source>
        <dbReference type="ARBA" id="ARBA00023237"/>
    </source>
</evidence>
<proteinExistence type="inferred from homology"/>
<name>A0A1H4G6D4_9SPHI</name>
<evidence type="ECO:0000313" key="9">
    <source>
        <dbReference type="Proteomes" id="UP000198850"/>
    </source>
</evidence>
<evidence type="ECO:0000256" key="3">
    <source>
        <dbReference type="ARBA" id="ARBA00022729"/>
    </source>
</evidence>
<dbReference type="InterPro" id="IPR012944">
    <property type="entry name" value="SusD_RagB_dom"/>
</dbReference>
<dbReference type="PROSITE" id="PS51257">
    <property type="entry name" value="PROKAR_LIPOPROTEIN"/>
    <property type="match status" value="1"/>
</dbReference>